<sequence>MPSKSDCLTKNNYNEAKCDKFVDALYECCQAFYEKNGEQAKTVSCPKFDLLKLKIKQRQEGSSR</sequence>
<organism evidence="2 3">
    <name type="scientific">Coniochaeta ligniaria NRRL 30616</name>
    <dbReference type="NCBI Taxonomy" id="1408157"/>
    <lineage>
        <taxon>Eukaryota</taxon>
        <taxon>Fungi</taxon>
        <taxon>Dikarya</taxon>
        <taxon>Ascomycota</taxon>
        <taxon>Pezizomycotina</taxon>
        <taxon>Sordariomycetes</taxon>
        <taxon>Sordariomycetidae</taxon>
        <taxon>Coniochaetales</taxon>
        <taxon>Coniochaetaceae</taxon>
        <taxon>Coniochaeta</taxon>
    </lineage>
</organism>
<dbReference type="InterPro" id="IPR009069">
    <property type="entry name" value="Cys_alpha_HP_mot_SF"/>
</dbReference>
<reference evidence="2 3" key="1">
    <citation type="submission" date="2016-10" db="EMBL/GenBank/DDBJ databases">
        <title>Draft genome sequence of Coniochaeta ligniaria NRRL30616, a lignocellulolytic fungus for bioabatement of inhibitors in plant biomass hydrolysates.</title>
        <authorList>
            <consortium name="DOE Joint Genome Institute"/>
            <person name="Jimenez D.J."/>
            <person name="Hector R.E."/>
            <person name="Riley R."/>
            <person name="Sun H."/>
            <person name="Grigoriev I.V."/>
            <person name="Van Elsas J.D."/>
            <person name="Nichols N.N."/>
        </authorList>
    </citation>
    <scope>NUCLEOTIDE SEQUENCE [LARGE SCALE GENOMIC DNA]</scope>
    <source>
        <strain evidence="2 3">NRRL 30616</strain>
    </source>
</reference>
<dbReference type="STRING" id="1408157.A0A1J7JZ81"/>
<dbReference type="FunCoup" id="A0A1J7JZ81">
    <property type="interactions" value="93"/>
</dbReference>
<dbReference type="InterPro" id="IPR027179">
    <property type="entry name" value="CMC4"/>
</dbReference>
<keyword evidence="3" id="KW-1185">Reference proteome</keyword>
<dbReference type="InParanoid" id="A0A1J7JZ81"/>
<gene>
    <name evidence="2" type="ORF">CONLIGDRAFT_675693</name>
</gene>
<evidence type="ECO:0000256" key="1">
    <source>
        <dbReference type="ARBA" id="ARBA00019406"/>
    </source>
</evidence>
<protein>
    <recommendedName>
        <fullName evidence="1">Cx9C motif-containing protein 4, mitochondrial</fullName>
    </recommendedName>
</protein>
<evidence type="ECO:0000313" key="3">
    <source>
        <dbReference type="Proteomes" id="UP000182658"/>
    </source>
</evidence>
<proteinExistence type="predicted"/>
<dbReference type="AlphaFoldDB" id="A0A1J7JZ81"/>
<dbReference type="EMBL" id="KV875093">
    <property type="protein sequence ID" value="OIW34732.1"/>
    <property type="molecule type" value="Genomic_DNA"/>
</dbReference>
<dbReference type="SUPFAM" id="SSF47072">
    <property type="entry name" value="Cysteine alpha-hairpin motif"/>
    <property type="match status" value="1"/>
</dbReference>
<accession>A0A1J7JZ81</accession>
<evidence type="ECO:0000313" key="2">
    <source>
        <dbReference type="EMBL" id="OIW34732.1"/>
    </source>
</evidence>
<dbReference type="Proteomes" id="UP000182658">
    <property type="component" value="Unassembled WGS sequence"/>
</dbReference>
<dbReference type="OrthoDB" id="13601at2759"/>
<dbReference type="Gene3D" id="1.10.287.1130">
    <property type="entry name" value="CytochromE C oxidase copper chaperone"/>
    <property type="match status" value="1"/>
</dbReference>
<dbReference type="Pfam" id="PF08991">
    <property type="entry name" value="CMC4"/>
    <property type="match status" value="1"/>
</dbReference>
<name>A0A1J7JZ81_9PEZI</name>